<comment type="similarity">
    <text evidence="1">Belongs to the short-chain dehydrogenases/reductases (SDR) family.</text>
</comment>
<evidence type="ECO:0000256" key="1">
    <source>
        <dbReference type="ARBA" id="ARBA00006484"/>
    </source>
</evidence>
<dbReference type="InterPro" id="IPR002347">
    <property type="entry name" value="SDR_fam"/>
</dbReference>
<gene>
    <name evidence="2" type="ORF">UFOPK1726_00236</name>
</gene>
<accession>A0A6J6E196</accession>
<sequence length="248" mass="27150">MRVLITNALSYAGPGALEVISKTENTIYCHDPAFGNPAMAAKFQSANPELVVLDMQTADGIFDYFDQSGIYLDAVIHNDVLGNKPAPIELVPESDFVESFNLLYLFPVQLTQLLLPMFKKQQQGSFVFVTSARYLKPEPGFSVATSIRSATTSFALALAVEAASHNIQVNVVAPNYLYSEAYYPAAKYIDDESGRKIIKSQVPLGRLGQPEEIGELISFLISGKSGFVTGQVFDFTGGWPNYSMHDLT</sequence>
<dbReference type="InterPro" id="IPR036291">
    <property type="entry name" value="NAD(P)-bd_dom_sf"/>
</dbReference>
<dbReference type="PANTHER" id="PTHR42879:SF6">
    <property type="entry name" value="NADPH-DEPENDENT REDUCTASE BACG"/>
    <property type="match status" value="1"/>
</dbReference>
<dbReference type="PRINTS" id="PR00081">
    <property type="entry name" value="GDHRDH"/>
</dbReference>
<proteinExistence type="inferred from homology"/>
<dbReference type="EMBL" id="CAEZTT010000014">
    <property type="protein sequence ID" value="CAB4570260.1"/>
    <property type="molecule type" value="Genomic_DNA"/>
</dbReference>
<organism evidence="2">
    <name type="scientific">freshwater metagenome</name>
    <dbReference type="NCBI Taxonomy" id="449393"/>
    <lineage>
        <taxon>unclassified sequences</taxon>
        <taxon>metagenomes</taxon>
        <taxon>ecological metagenomes</taxon>
    </lineage>
</organism>
<dbReference type="Gene3D" id="3.40.50.720">
    <property type="entry name" value="NAD(P)-binding Rossmann-like Domain"/>
    <property type="match status" value="1"/>
</dbReference>
<dbReference type="AlphaFoldDB" id="A0A6J6E196"/>
<dbReference type="Pfam" id="PF13561">
    <property type="entry name" value="adh_short_C2"/>
    <property type="match status" value="1"/>
</dbReference>
<dbReference type="PANTHER" id="PTHR42879">
    <property type="entry name" value="3-OXOACYL-(ACYL-CARRIER-PROTEIN) REDUCTASE"/>
    <property type="match status" value="1"/>
</dbReference>
<name>A0A6J6E196_9ZZZZ</name>
<evidence type="ECO:0000313" key="2">
    <source>
        <dbReference type="EMBL" id="CAB4570260.1"/>
    </source>
</evidence>
<dbReference type="SUPFAM" id="SSF51735">
    <property type="entry name" value="NAD(P)-binding Rossmann-fold domains"/>
    <property type="match status" value="1"/>
</dbReference>
<dbReference type="InterPro" id="IPR050259">
    <property type="entry name" value="SDR"/>
</dbReference>
<reference evidence="2" key="1">
    <citation type="submission" date="2020-05" db="EMBL/GenBank/DDBJ databases">
        <authorList>
            <person name="Chiriac C."/>
            <person name="Salcher M."/>
            <person name="Ghai R."/>
            <person name="Kavagutti S V."/>
        </authorList>
    </citation>
    <scope>NUCLEOTIDE SEQUENCE</scope>
</reference>
<protein>
    <submittedName>
        <fullName evidence="2">Unannotated protein</fullName>
    </submittedName>
</protein>